<gene>
    <name evidence="2" type="ORF">LZC95_47965</name>
</gene>
<dbReference type="InterPro" id="IPR012334">
    <property type="entry name" value="Pectin_lyas_fold"/>
</dbReference>
<dbReference type="EMBL" id="CP089982">
    <property type="protein sequence ID" value="WXA94169.1"/>
    <property type="molecule type" value="Genomic_DNA"/>
</dbReference>
<dbReference type="Pfam" id="PF14592">
    <property type="entry name" value="Chondroitinas_B"/>
    <property type="match status" value="1"/>
</dbReference>
<dbReference type="InterPro" id="IPR039513">
    <property type="entry name" value="PL-6"/>
</dbReference>
<dbReference type="RefSeq" id="WP_394844772.1">
    <property type="nucleotide sequence ID" value="NZ_CP089982.1"/>
</dbReference>
<name>A0ABZ2K660_9BACT</name>
<keyword evidence="3" id="KW-1185">Reference proteome</keyword>
<dbReference type="GO" id="GO:0016829">
    <property type="term" value="F:lyase activity"/>
    <property type="evidence" value="ECO:0007669"/>
    <property type="project" value="UniProtKB-KW"/>
</dbReference>
<accession>A0ABZ2K660</accession>
<sequence>MRQLIRGQGLVVPIVALFGATTLAWGCAGLSSDDKSLSGHDTGINGGGDADRLTEDPVPVRVITASSIAELQAALDKAAPGDRIELTNGSYTLSSAIRFSRSGTAAQPITVAAQNTGGAELTGSATFNLSSVSYVGISGFKITTSAGVSIPGNADHIRFSRNTIEMAASPSTKSWVTVAANDTEVDHNTFQNKSTEGVYLQITGPGEADMARGTWVHHNYFYNHTYGGTNGGESVRLGLSKRQHASAEAKIEYNLFEKANGDAEAISVKSSNNVVRYNTIRDSIGSIVLRHGNANRVEGNIELGGSSGIRLYENDHVIVNNLIQGGTGQILVGSGTLVDDTNNGTEHARVDRALIAFNTVVGSGRLLDIGPGSDPYGPDDCTFANNIFQGGESATLIRIGKATNLHWDGNIVWGGSAGATPSSGYRNVDPALGTDADGLYRLTSATGPAIDAAQGSYPQVTLDIDLQTRSGAKDVGADEFVAGGTPRRPLSTADVGPSAP</sequence>
<feature type="region of interest" description="Disordered" evidence="1">
    <location>
        <begin position="475"/>
        <end position="500"/>
    </location>
</feature>
<evidence type="ECO:0000256" key="1">
    <source>
        <dbReference type="SAM" id="MobiDB-lite"/>
    </source>
</evidence>
<dbReference type="CDD" id="cd14251">
    <property type="entry name" value="PL-6"/>
    <property type="match status" value="1"/>
</dbReference>
<dbReference type="Proteomes" id="UP001379533">
    <property type="component" value="Chromosome"/>
</dbReference>
<reference evidence="2 3" key="1">
    <citation type="submission" date="2021-12" db="EMBL/GenBank/DDBJ databases">
        <title>Discovery of the Pendulisporaceae a myxobacterial family with distinct sporulation behavior and unique specialized metabolism.</title>
        <authorList>
            <person name="Garcia R."/>
            <person name="Popoff A."/>
            <person name="Bader C.D."/>
            <person name="Loehr J."/>
            <person name="Walesch S."/>
            <person name="Walt C."/>
            <person name="Boldt J."/>
            <person name="Bunk B."/>
            <person name="Haeckl F.J.F.P.J."/>
            <person name="Gunesch A.P."/>
            <person name="Birkelbach J."/>
            <person name="Nuebel U."/>
            <person name="Pietschmann T."/>
            <person name="Bach T."/>
            <person name="Mueller R."/>
        </authorList>
    </citation>
    <scope>NUCLEOTIDE SEQUENCE [LARGE SCALE GENOMIC DNA]</scope>
    <source>
        <strain evidence="2 3">MSr12523</strain>
    </source>
</reference>
<evidence type="ECO:0000313" key="2">
    <source>
        <dbReference type="EMBL" id="WXA94169.1"/>
    </source>
</evidence>
<keyword evidence="2" id="KW-0456">Lyase</keyword>
<organism evidence="2 3">
    <name type="scientific">Pendulispora brunnea</name>
    <dbReference type="NCBI Taxonomy" id="2905690"/>
    <lineage>
        <taxon>Bacteria</taxon>
        <taxon>Pseudomonadati</taxon>
        <taxon>Myxococcota</taxon>
        <taxon>Myxococcia</taxon>
        <taxon>Myxococcales</taxon>
        <taxon>Sorangiineae</taxon>
        <taxon>Pendulisporaceae</taxon>
        <taxon>Pendulispora</taxon>
    </lineage>
</organism>
<dbReference type="InterPro" id="IPR011050">
    <property type="entry name" value="Pectin_lyase_fold/virulence"/>
</dbReference>
<proteinExistence type="predicted"/>
<protein>
    <submittedName>
        <fullName evidence="2">Polysaccharide lyase 6 family protein</fullName>
    </submittedName>
</protein>
<dbReference type="Gene3D" id="2.160.20.10">
    <property type="entry name" value="Single-stranded right-handed beta-helix, Pectin lyase-like"/>
    <property type="match status" value="1"/>
</dbReference>
<dbReference type="SUPFAM" id="SSF51126">
    <property type="entry name" value="Pectin lyase-like"/>
    <property type="match status" value="1"/>
</dbReference>
<evidence type="ECO:0000313" key="3">
    <source>
        <dbReference type="Proteomes" id="UP001379533"/>
    </source>
</evidence>